<organism evidence="1 2">
    <name type="scientific">Sphaerisporangium corydalis</name>
    <dbReference type="NCBI Taxonomy" id="1441875"/>
    <lineage>
        <taxon>Bacteria</taxon>
        <taxon>Bacillati</taxon>
        <taxon>Actinomycetota</taxon>
        <taxon>Actinomycetes</taxon>
        <taxon>Streptosporangiales</taxon>
        <taxon>Streptosporangiaceae</taxon>
        <taxon>Sphaerisporangium</taxon>
    </lineage>
</organism>
<sequence>MDETTLPPALREAVTVKTAGATGVARLAIAGLLEIVEDRTALRAAAAFLRERLPGYAPIWHIANAVHGGEPGLALRRIRAELDEAVEASVVAATRWVVEQGGRVTAAPSSSVVTQVLADPGVREQGSGGDALVGLAGADAIGATGVLNILGTAELARRLPTLVVTTSLKLVPEAVFGRLGAPVFERIPLAAFAGVVLDGEIVTPDEAGRRAEALGE</sequence>
<dbReference type="Proteomes" id="UP001595891">
    <property type="component" value="Unassembled WGS sequence"/>
</dbReference>
<gene>
    <name evidence="1" type="ORF">ACFO8L_21865</name>
</gene>
<keyword evidence="2" id="KW-1185">Reference proteome</keyword>
<dbReference type="RefSeq" id="WP_262842375.1">
    <property type="nucleotide sequence ID" value="NZ_JANZYP010000010.1"/>
</dbReference>
<reference evidence="2" key="1">
    <citation type="journal article" date="2019" name="Int. J. Syst. Evol. Microbiol.">
        <title>The Global Catalogue of Microorganisms (GCM) 10K type strain sequencing project: providing services to taxonomists for standard genome sequencing and annotation.</title>
        <authorList>
            <consortium name="The Broad Institute Genomics Platform"/>
            <consortium name="The Broad Institute Genome Sequencing Center for Infectious Disease"/>
            <person name="Wu L."/>
            <person name="Ma J."/>
        </authorList>
    </citation>
    <scope>NUCLEOTIDE SEQUENCE [LARGE SCALE GENOMIC DNA]</scope>
    <source>
        <strain evidence="2">CCUG 49560</strain>
    </source>
</reference>
<comment type="caution">
    <text evidence="1">The sequence shown here is derived from an EMBL/GenBank/DDBJ whole genome shotgun (WGS) entry which is preliminary data.</text>
</comment>
<proteinExistence type="predicted"/>
<evidence type="ECO:0000313" key="2">
    <source>
        <dbReference type="Proteomes" id="UP001595891"/>
    </source>
</evidence>
<accession>A0ABV9EJR5</accession>
<evidence type="ECO:0000313" key="1">
    <source>
        <dbReference type="EMBL" id="MFC4588751.1"/>
    </source>
</evidence>
<protein>
    <submittedName>
        <fullName evidence="1">Uncharacterized protein</fullName>
    </submittedName>
</protein>
<dbReference type="EMBL" id="JBHSFN010000013">
    <property type="protein sequence ID" value="MFC4588751.1"/>
    <property type="molecule type" value="Genomic_DNA"/>
</dbReference>
<name>A0ABV9EJR5_9ACTN</name>